<proteinExistence type="predicted"/>
<dbReference type="Proteomes" id="UP000887576">
    <property type="component" value="Unplaced"/>
</dbReference>
<dbReference type="WBParaSite" id="JU765_v2.g6644.t1">
    <property type="protein sequence ID" value="JU765_v2.g6644.t1"/>
    <property type="gene ID" value="JU765_v2.g6644"/>
</dbReference>
<protein>
    <submittedName>
        <fullName evidence="2">PDZ domain-containing protein</fullName>
    </submittedName>
</protein>
<evidence type="ECO:0000313" key="2">
    <source>
        <dbReference type="WBParaSite" id="JU765_v2.g6644.t1"/>
    </source>
</evidence>
<accession>A0AC34RGA8</accession>
<evidence type="ECO:0000313" key="1">
    <source>
        <dbReference type="Proteomes" id="UP000887576"/>
    </source>
</evidence>
<name>A0AC34RGA8_9BILA</name>
<reference evidence="2" key="1">
    <citation type="submission" date="2022-11" db="UniProtKB">
        <authorList>
            <consortium name="WormBaseParasite"/>
        </authorList>
    </citation>
    <scope>IDENTIFICATION</scope>
</reference>
<sequence length="66" mass="7294">MGHEGIFVRNISSGSIAEKDGRLKVGDRIWEIDGQNVSEESTNAIVEKLKSNKGTLVEIVVKRLIE</sequence>
<organism evidence="1 2">
    <name type="scientific">Panagrolaimus sp. JU765</name>
    <dbReference type="NCBI Taxonomy" id="591449"/>
    <lineage>
        <taxon>Eukaryota</taxon>
        <taxon>Metazoa</taxon>
        <taxon>Ecdysozoa</taxon>
        <taxon>Nematoda</taxon>
        <taxon>Chromadorea</taxon>
        <taxon>Rhabditida</taxon>
        <taxon>Tylenchina</taxon>
        <taxon>Panagrolaimomorpha</taxon>
        <taxon>Panagrolaimoidea</taxon>
        <taxon>Panagrolaimidae</taxon>
        <taxon>Panagrolaimus</taxon>
    </lineage>
</organism>